<dbReference type="PROSITE" id="PS50097">
    <property type="entry name" value="BTB"/>
    <property type="match status" value="1"/>
</dbReference>
<dbReference type="InterPro" id="IPR011333">
    <property type="entry name" value="SKP1/BTB/POZ_sf"/>
</dbReference>
<dbReference type="PANTHER" id="PTHR47843">
    <property type="entry name" value="BTB DOMAIN-CONTAINING PROTEIN-RELATED"/>
    <property type="match status" value="1"/>
</dbReference>
<gene>
    <name evidence="3" type="ORF">BJ508DRAFT_358467</name>
</gene>
<sequence>MAETADSLIAVISAQNGRKKRRRDTSGSNDASRMDLGDDDSPSDCESTISNMSIPDDTEPVDRVPALPISKPDWSKKLVPHLQYEAATHSLFMCDLYSDFKIICGDYVFPAHKFIVCPQSEYFTCVFRGGFLENQESTIRITDEKPSMIYRLLYFFYFMEYNDEPDELKGGEASTEFRAKVNFTMYRIADKYGVPGLAKIAAEQQAECLAYCAEQLDDSEDTVVWCIRKAYRLFKGRNDPMRLLQMEAMAEYWKDKDYGTEIRELKAFRAACEESGEFAMDFIDCYEWQRAFNSDRASDLFKRRGKWVENAKGGWDLILEWKKCDPSWTDRYTQRRGEVLP</sequence>
<accession>A0A3N4IJ77</accession>
<dbReference type="PANTHER" id="PTHR47843:SF5">
    <property type="entry name" value="BTB_POZ DOMAIN PROTEIN"/>
    <property type="match status" value="1"/>
</dbReference>
<dbReference type="Proteomes" id="UP000275078">
    <property type="component" value="Unassembled WGS sequence"/>
</dbReference>
<dbReference type="SUPFAM" id="SSF54695">
    <property type="entry name" value="POZ domain"/>
    <property type="match status" value="1"/>
</dbReference>
<dbReference type="STRING" id="1160509.A0A3N4IJ77"/>
<protein>
    <recommendedName>
        <fullName evidence="2">BTB domain-containing protein</fullName>
    </recommendedName>
</protein>
<dbReference type="EMBL" id="ML119651">
    <property type="protein sequence ID" value="RPA85899.1"/>
    <property type="molecule type" value="Genomic_DNA"/>
</dbReference>
<feature type="domain" description="BTB" evidence="2">
    <location>
        <begin position="98"/>
        <end position="165"/>
    </location>
</feature>
<feature type="compositionally biased region" description="Polar residues" evidence="1">
    <location>
        <begin position="44"/>
        <end position="53"/>
    </location>
</feature>
<dbReference type="Gene3D" id="3.30.710.10">
    <property type="entry name" value="Potassium Channel Kv1.1, Chain A"/>
    <property type="match status" value="1"/>
</dbReference>
<keyword evidence="4" id="KW-1185">Reference proteome</keyword>
<feature type="region of interest" description="Disordered" evidence="1">
    <location>
        <begin position="15"/>
        <end position="61"/>
    </location>
</feature>
<dbReference type="AlphaFoldDB" id="A0A3N4IJ77"/>
<dbReference type="Pfam" id="PF00651">
    <property type="entry name" value="BTB"/>
    <property type="match status" value="1"/>
</dbReference>
<proteinExistence type="predicted"/>
<evidence type="ECO:0000313" key="4">
    <source>
        <dbReference type="Proteomes" id="UP000275078"/>
    </source>
</evidence>
<dbReference type="OrthoDB" id="6359816at2759"/>
<evidence type="ECO:0000259" key="2">
    <source>
        <dbReference type="PROSITE" id="PS50097"/>
    </source>
</evidence>
<organism evidence="3 4">
    <name type="scientific">Ascobolus immersus RN42</name>
    <dbReference type="NCBI Taxonomy" id="1160509"/>
    <lineage>
        <taxon>Eukaryota</taxon>
        <taxon>Fungi</taxon>
        <taxon>Dikarya</taxon>
        <taxon>Ascomycota</taxon>
        <taxon>Pezizomycotina</taxon>
        <taxon>Pezizomycetes</taxon>
        <taxon>Pezizales</taxon>
        <taxon>Ascobolaceae</taxon>
        <taxon>Ascobolus</taxon>
    </lineage>
</organism>
<dbReference type="SMART" id="SM00225">
    <property type="entry name" value="BTB"/>
    <property type="match status" value="1"/>
</dbReference>
<reference evidence="3 4" key="1">
    <citation type="journal article" date="2018" name="Nat. Ecol. Evol.">
        <title>Pezizomycetes genomes reveal the molecular basis of ectomycorrhizal truffle lifestyle.</title>
        <authorList>
            <person name="Murat C."/>
            <person name="Payen T."/>
            <person name="Noel B."/>
            <person name="Kuo A."/>
            <person name="Morin E."/>
            <person name="Chen J."/>
            <person name="Kohler A."/>
            <person name="Krizsan K."/>
            <person name="Balestrini R."/>
            <person name="Da Silva C."/>
            <person name="Montanini B."/>
            <person name="Hainaut M."/>
            <person name="Levati E."/>
            <person name="Barry K.W."/>
            <person name="Belfiori B."/>
            <person name="Cichocki N."/>
            <person name="Clum A."/>
            <person name="Dockter R.B."/>
            <person name="Fauchery L."/>
            <person name="Guy J."/>
            <person name="Iotti M."/>
            <person name="Le Tacon F."/>
            <person name="Lindquist E.A."/>
            <person name="Lipzen A."/>
            <person name="Malagnac F."/>
            <person name="Mello A."/>
            <person name="Molinier V."/>
            <person name="Miyauchi S."/>
            <person name="Poulain J."/>
            <person name="Riccioni C."/>
            <person name="Rubini A."/>
            <person name="Sitrit Y."/>
            <person name="Splivallo R."/>
            <person name="Traeger S."/>
            <person name="Wang M."/>
            <person name="Zifcakova L."/>
            <person name="Wipf D."/>
            <person name="Zambonelli A."/>
            <person name="Paolocci F."/>
            <person name="Nowrousian M."/>
            <person name="Ottonello S."/>
            <person name="Baldrian P."/>
            <person name="Spatafora J.W."/>
            <person name="Henrissat B."/>
            <person name="Nagy L.G."/>
            <person name="Aury J.M."/>
            <person name="Wincker P."/>
            <person name="Grigoriev I.V."/>
            <person name="Bonfante P."/>
            <person name="Martin F.M."/>
        </authorList>
    </citation>
    <scope>NUCLEOTIDE SEQUENCE [LARGE SCALE GENOMIC DNA]</scope>
    <source>
        <strain evidence="3 4">RN42</strain>
    </source>
</reference>
<evidence type="ECO:0000313" key="3">
    <source>
        <dbReference type="EMBL" id="RPA85899.1"/>
    </source>
</evidence>
<dbReference type="InterPro" id="IPR000210">
    <property type="entry name" value="BTB/POZ_dom"/>
</dbReference>
<name>A0A3N4IJ77_ASCIM</name>
<dbReference type="CDD" id="cd18186">
    <property type="entry name" value="BTB_POZ_ZBTB_KLHL-like"/>
    <property type="match status" value="1"/>
</dbReference>
<evidence type="ECO:0000256" key="1">
    <source>
        <dbReference type="SAM" id="MobiDB-lite"/>
    </source>
</evidence>